<feature type="chain" id="PRO_5040415239" evidence="2">
    <location>
        <begin position="24"/>
        <end position="136"/>
    </location>
</feature>
<organism evidence="3 4">
    <name type="scientific">Seminavis robusta</name>
    <dbReference type="NCBI Taxonomy" id="568900"/>
    <lineage>
        <taxon>Eukaryota</taxon>
        <taxon>Sar</taxon>
        <taxon>Stramenopiles</taxon>
        <taxon>Ochrophyta</taxon>
        <taxon>Bacillariophyta</taxon>
        <taxon>Bacillariophyceae</taxon>
        <taxon>Bacillariophycidae</taxon>
        <taxon>Naviculales</taxon>
        <taxon>Naviculaceae</taxon>
        <taxon>Seminavis</taxon>
    </lineage>
</organism>
<keyword evidence="2" id="KW-0732">Signal</keyword>
<dbReference type="AlphaFoldDB" id="A0A9N8HVN4"/>
<reference evidence="3" key="1">
    <citation type="submission" date="2020-06" db="EMBL/GenBank/DDBJ databases">
        <authorList>
            <consortium name="Plant Systems Biology data submission"/>
        </authorList>
    </citation>
    <scope>NUCLEOTIDE SEQUENCE</scope>
    <source>
        <strain evidence="3">D6</strain>
    </source>
</reference>
<protein>
    <submittedName>
        <fullName evidence="3">Uncharacterized protein</fullName>
    </submittedName>
</protein>
<feature type="region of interest" description="Disordered" evidence="1">
    <location>
        <begin position="54"/>
        <end position="85"/>
    </location>
</feature>
<evidence type="ECO:0000256" key="2">
    <source>
        <dbReference type="SAM" id="SignalP"/>
    </source>
</evidence>
<name>A0A9N8HVN4_9STRA</name>
<dbReference type="EMBL" id="CAICTM010001975">
    <property type="protein sequence ID" value="CAB9527322.1"/>
    <property type="molecule type" value="Genomic_DNA"/>
</dbReference>
<comment type="caution">
    <text evidence="3">The sequence shown here is derived from an EMBL/GenBank/DDBJ whole genome shotgun (WGS) entry which is preliminary data.</text>
</comment>
<accession>A0A9N8HVN4</accession>
<evidence type="ECO:0000313" key="4">
    <source>
        <dbReference type="Proteomes" id="UP001153069"/>
    </source>
</evidence>
<keyword evidence="4" id="KW-1185">Reference proteome</keyword>
<evidence type="ECO:0000313" key="3">
    <source>
        <dbReference type="EMBL" id="CAB9527322.1"/>
    </source>
</evidence>
<evidence type="ECO:0000256" key="1">
    <source>
        <dbReference type="SAM" id="MobiDB-lite"/>
    </source>
</evidence>
<feature type="signal peptide" evidence="2">
    <location>
        <begin position="1"/>
        <end position="23"/>
    </location>
</feature>
<sequence length="136" mass="15665">MTQTVFSHVLILALKSLLNPNIGVIQVTGMTPAETNVEVCGEFLRDLNKKIKESKKRERDELSLNPPKEDNEESTYEPIPQPQTKKLKVRSDMVIIRDEVRKNEKNLRKLFLMCDVNIEMKAFESLVGRKLLEKPS</sequence>
<proteinExistence type="predicted"/>
<gene>
    <name evidence="3" type="ORF">SEMRO_1977_G308920.1</name>
</gene>
<dbReference type="Proteomes" id="UP001153069">
    <property type="component" value="Unassembled WGS sequence"/>
</dbReference>